<dbReference type="AlphaFoldDB" id="A0A9X8MAY9"/>
<protein>
    <submittedName>
        <fullName evidence="2">Uncharacterized membrane protein</fullName>
    </submittedName>
</protein>
<dbReference type="Proteomes" id="UP000183210">
    <property type="component" value="Unassembled WGS sequence"/>
</dbReference>
<keyword evidence="1" id="KW-1133">Transmembrane helix</keyword>
<dbReference type="RefSeq" id="WP_074823720.1">
    <property type="nucleotide sequence ID" value="NZ_FOEV01000004.1"/>
</dbReference>
<evidence type="ECO:0000313" key="3">
    <source>
        <dbReference type="Proteomes" id="UP000183210"/>
    </source>
</evidence>
<feature type="transmembrane region" description="Helical" evidence="1">
    <location>
        <begin position="16"/>
        <end position="43"/>
    </location>
</feature>
<proteinExistence type="predicted"/>
<reference evidence="2 3" key="1">
    <citation type="submission" date="2016-10" db="EMBL/GenBank/DDBJ databases">
        <authorList>
            <person name="Varghese N."/>
            <person name="Submissions S."/>
        </authorList>
    </citation>
    <scope>NUCLEOTIDE SEQUENCE [LARGE SCALE GENOMIC DNA]</scope>
    <source>
        <strain evidence="2 3">LMG 21974</strain>
    </source>
</reference>
<keyword evidence="1" id="KW-0812">Transmembrane</keyword>
<dbReference type="GeneID" id="300269051"/>
<evidence type="ECO:0000256" key="1">
    <source>
        <dbReference type="SAM" id="Phobius"/>
    </source>
</evidence>
<name>A0A9X8MAY9_9PSED</name>
<feature type="transmembrane region" description="Helical" evidence="1">
    <location>
        <begin position="140"/>
        <end position="162"/>
    </location>
</feature>
<dbReference type="InterPro" id="IPR018723">
    <property type="entry name" value="DUF2254_membrane"/>
</dbReference>
<organism evidence="2 3">
    <name type="scientific">Pseudomonas lutea</name>
    <dbReference type="NCBI Taxonomy" id="243924"/>
    <lineage>
        <taxon>Bacteria</taxon>
        <taxon>Pseudomonadati</taxon>
        <taxon>Pseudomonadota</taxon>
        <taxon>Gammaproteobacteria</taxon>
        <taxon>Pseudomonadales</taxon>
        <taxon>Pseudomonadaceae</taxon>
        <taxon>Pseudomonas</taxon>
    </lineage>
</organism>
<feature type="transmembrane region" description="Helical" evidence="1">
    <location>
        <begin position="109"/>
        <end position="128"/>
    </location>
</feature>
<keyword evidence="1" id="KW-0472">Membrane</keyword>
<feature type="transmembrane region" description="Helical" evidence="1">
    <location>
        <begin position="63"/>
        <end position="88"/>
    </location>
</feature>
<comment type="caution">
    <text evidence="2">The sequence shown here is derived from an EMBL/GenBank/DDBJ whole genome shotgun (WGS) entry which is preliminary data.</text>
</comment>
<sequence>MGQHIRFIWIACRDSLWFIPMVIALLAAGLAVALVSLERLGIINAGDRLVWLAGSTGEGARSVLSAIGTSVVTVTGTVFSIMIVALQLSSSQFSPRQLRNFTSDRANQVVLGLLIGTFTYTLIVMSMIRSASPSSAPFVPQIAIALGIVLALVSVGLIIYFIDHASRSMQIAVILQQVTHRANEQIEQAFAPLDEPRAEPDAYVGEALDKNGYPLCTQRGGYLQAVDRKGLLRLAHKQSLVVRVEHRTGSFILPGDPIASIWPAEAVDATVMAELRKKFILGSDRTPEQDIEYWLIEMADIAIKALSPSINDPTTAFRAIDRLCETLTFLGQRKPCWTHCGDDGKIRLIERPLTFELAVGLAFEQIHHFGQTNPSVLKKLADSVNALIKRVPHDERVALIRYSRLPDDIALKH</sequence>
<dbReference type="Pfam" id="PF10011">
    <property type="entry name" value="DUF2254"/>
    <property type="match status" value="1"/>
</dbReference>
<dbReference type="EMBL" id="FOEV01000004">
    <property type="protein sequence ID" value="SEQ15318.1"/>
    <property type="molecule type" value="Genomic_DNA"/>
</dbReference>
<evidence type="ECO:0000313" key="2">
    <source>
        <dbReference type="EMBL" id="SEQ15318.1"/>
    </source>
</evidence>
<gene>
    <name evidence="2" type="ORF">SAMN05216409_10496</name>
</gene>
<accession>A0A9X8MAY9</accession>